<sequence length="82" mass="9481">MKEAFVEYVRGSVYDISPNLWVDMHRDIVKTVLVYKDKDNNLKRGKQCSPPPTATTRPARSVCWQPPPHMWPSTVQNPVSVW</sequence>
<gene>
    <name evidence="1" type="ORF">DPMN_102045</name>
</gene>
<reference evidence="1" key="1">
    <citation type="journal article" date="2019" name="bioRxiv">
        <title>The Genome of the Zebra Mussel, Dreissena polymorpha: A Resource for Invasive Species Research.</title>
        <authorList>
            <person name="McCartney M.A."/>
            <person name="Auch B."/>
            <person name="Kono T."/>
            <person name="Mallez S."/>
            <person name="Zhang Y."/>
            <person name="Obille A."/>
            <person name="Becker A."/>
            <person name="Abrahante J.E."/>
            <person name="Garbe J."/>
            <person name="Badalamenti J.P."/>
            <person name="Herman A."/>
            <person name="Mangelson H."/>
            <person name="Liachko I."/>
            <person name="Sullivan S."/>
            <person name="Sone E.D."/>
            <person name="Koren S."/>
            <person name="Silverstein K.A.T."/>
            <person name="Beckman K.B."/>
            <person name="Gohl D.M."/>
        </authorList>
    </citation>
    <scope>NUCLEOTIDE SEQUENCE</scope>
    <source>
        <strain evidence="1">Duluth1</strain>
        <tissue evidence="1">Whole animal</tissue>
    </source>
</reference>
<accession>A0A9D4LIJ1</accession>
<dbReference type="Proteomes" id="UP000828390">
    <property type="component" value="Unassembled WGS sequence"/>
</dbReference>
<proteinExistence type="predicted"/>
<reference evidence="1" key="2">
    <citation type="submission" date="2020-11" db="EMBL/GenBank/DDBJ databases">
        <authorList>
            <person name="McCartney M.A."/>
            <person name="Auch B."/>
            <person name="Kono T."/>
            <person name="Mallez S."/>
            <person name="Becker A."/>
            <person name="Gohl D.M."/>
            <person name="Silverstein K.A.T."/>
            <person name="Koren S."/>
            <person name="Bechman K.B."/>
            <person name="Herman A."/>
            <person name="Abrahante J.E."/>
            <person name="Garbe J."/>
        </authorList>
    </citation>
    <scope>NUCLEOTIDE SEQUENCE</scope>
    <source>
        <strain evidence="1">Duluth1</strain>
        <tissue evidence="1">Whole animal</tissue>
    </source>
</reference>
<comment type="caution">
    <text evidence="1">The sequence shown here is derived from an EMBL/GenBank/DDBJ whole genome shotgun (WGS) entry which is preliminary data.</text>
</comment>
<dbReference type="EMBL" id="JAIWYP010000003">
    <property type="protein sequence ID" value="KAH3859327.1"/>
    <property type="molecule type" value="Genomic_DNA"/>
</dbReference>
<protein>
    <submittedName>
        <fullName evidence="1">Uncharacterized protein</fullName>
    </submittedName>
</protein>
<name>A0A9D4LIJ1_DREPO</name>
<dbReference type="AlphaFoldDB" id="A0A9D4LIJ1"/>
<evidence type="ECO:0000313" key="2">
    <source>
        <dbReference type="Proteomes" id="UP000828390"/>
    </source>
</evidence>
<keyword evidence="2" id="KW-1185">Reference proteome</keyword>
<organism evidence="1 2">
    <name type="scientific">Dreissena polymorpha</name>
    <name type="common">Zebra mussel</name>
    <name type="synonym">Mytilus polymorpha</name>
    <dbReference type="NCBI Taxonomy" id="45954"/>
    <lineage>
        <taxon>Eukaryota</taxon>
        <taxon>Metazoa</taxon>
        <taxon>Spiralia</taxon>
        <taxon>Lophotrochozoa</taxon>
        <taxon>Mollusca</taxon>
        <taxon>Bivalvia</taxon>
        <taxon>Autobranchia</taxon>
        <taxon>Heteroconchia</taxon>
        <taxon>Euheterodonta</taxon>
        <taxon>Imparidentia</taxon>
        <taxon>Neoheterodontei</taxon>
        <taxon>Myida</taxon>
        <taxon>Dreissenoidea</taxon>
        <taxon>Dreissenidae</taxon>
        <taxon>Dreissena</taxon>
    </lineage>
</organism>
<evidence type="ECO:0000313" key="1">
    <source>
        <dbReference type="EMBL" id="KAH3859327.1"/>
    </source>
</evidence>